<dbReference type="EMBL" id="CM046393">
    <property type="protein sequence ID" value="KAI8550323.1"/>
    <property type="molecule type" value="Genomic_DNA"/>
</dbReference>
<comment type="caution">
    <text evidence="1">The sequence shown here is derived from an EMBL/GenBank/DDBJ whole genome shotgun (WGS) entry which is preliminary data.</text>
</comment>
<accession>A0ACC0NAI3</accession>
<sequence>MLSSSTIGTGAVARRDYGRVIGIFLALHDGINSSRIAEALAIRDGLNLGIALKCPKVLIESDAKAIVRKCDDTRDPPSDIAVVIHDCLVLKYSFSSCDSGFVKRDCNRAAHCCAQKPFPMLVGAVGVIHWVQPTAPSSFVTNSTLSHPN</sequence>
<dbReference type="Proteomes" id="UP001062846">
    <property type="component" value="Chromosome 6"/>
</dbReference>
<proteinExistence type="predicted"/>
<evidence type="ECO:0000313" key="2">
    <source>
        <dbReference type="Proteomes" id="UP001062846"/>
    </source>
</evidence>
<organism evidence="1 2">
    <name type="scientific">Rhododendron molle</name>
    <name type="common">Chinese azalea</name>
    <name type="synonym">Azalea mollis</name>
    <dbReference type="NCBI Taxonomy" id="49168"/>
    <lineage>
        <taxon>Eukaryota</taxon>
        <taxon>Viridiplantae</taxon>
        <taxon>Streptophyta</taxon>
        <taxon>Embryophyta</taxon>
        <taxon>Tracheophyta</taxon>
        <taxon>Spermatophyta</taxon>
        <taxon>Magnoliopsida</taxon>
        <taxon>eudicotyledons</taxon>
        <taxon>Gunneridae</taxon>
        <taxon>Pentapetalae</taxon>
        <taxon>asterids</taxon>
        <taxon>Ericales</taxon>
        <taxon>Ericaceae</taxon>
        <taxon>Ericoideae</taxon>
        <taxon>Rhodoreae</taxon>
        <taxon>Rhododendron</taxon>
    </lineage>
</organism>
<protein>
    <submittedName>
        <fullName evidence="1">Uncharacterized protein</fullName>
    </submittedName>
</protein>
<reference evidence="1" key="1">
    <citation type="submission" date="2022-02" db="EMBL/GenBank/DDBJ databases">
        <title>Plant Genome Project.</title>
        <authorList>
            <person name="Zhang R.-G."/>
        </authorList>
    </citation>
    <scope>NUCLEOTIDE SEQUENCE</scope>
    <source>
        <strain evidence="1">AT1</strain>
    </source>
</reference>
<gene>
    <name evidence="1" type="ORF">RHMOL_Rhmol06G0096400</name>
</gene>
<keyword evidence="2" id="KW-1185">Reference proteome</keyword>
<name>A0ACC0NAI3_RHOML</name>
<evidence type="ECO:0000313" key="1">
    <source>
        <dbReference type="EMBL" id="KAI8550323.1"/>
    </source>
</evidence>